<reference evidence="6" key="1">
    <citation type="journal article" date="2019" name="Int. J. Syst. Evol. Microbiol.">
        <title>The Global Catalogue of Microorganisms (GCM) 10K type strain sequencing project: providing services to taxonomists for standard genome sequencing and annotation.</title>
        <authorList>
            <consortium name="The Broad Institute Genomics Platform"/>
            <consortium name="The Broad Institute Genome Sequencing Center for Infectious Disease"/>
            <person name="Wu L."/>
            <person name="Ma J."/>
        </authorList>
    </citation>
    <scope>NUCLEOTIDE SEQUENCE [LARGE SCALE GENOMIC DNA]</scope>
    <source>
        <strain evidence="6">NBRC 15640</strain>
    </source>
</reference>
<comment type="caution">
    <text evidence="5">The sequence shown here is derived from an EMBL/GenBank/DDBJ whole genome shotgun (WGS) entry which is preliminary data.</text>
</comment>
<keyword evidence="2" id="KW-0238">DNA-binding</keyword>
<evidence type="ECO:0000256" key="1">
    <source>
        <dbReference type="ARBA" id="ARBA00023015"/>
    </source>
</evidence>
<dbReference type="AlphaFoldDB" id="A0AAV5NPT3"/>
<dbReference type="PANTHER" id="PTHR46796">
    <property type="entry name" value="HTH-TYPE TRANSCRIPTIONAL ACTIVATOR RHAS-RELATED"/>
    <property type="match status" value="1"/>
</dbReference>
<dbReference type="InterPro" id="IPR018060">
    <property type="entry name" value="HTH_AraC"/>
</dbReference>
<dbReference type="PROSITE" id="PS01124">
    <property type="entry name" value="HTH_ARAC_FAMILY_2"/>
    <property type="match status" value="1"/>
</dbReference>
<organism evidence="5 6">
    <name type="scientific">Vibrio penaeicida</name>
    <dbReference type="NCBI Taxonomy" id="104609"/>
    <lineage>
        <taxon>Bacteria</taxon>
        <taxon>Pseudomonadati</taxon>
        <taxon>Pseudomonadota</taxon>
        <taxon>Gammaproteobacteria</taxon>
        <taxon>Vibrionales</taxon>
        <taxon>Vibrionaceae</taxon>
        <taxon>Vibrio</taxon>
    </lineage>
</organism>
<dbReference type="GO" id="GO:0043565">
    <property type="term" value="F:sequence-specific DNA binding"/>
    <property type="evidence" value="ECO:0007669"/>
    <property type="project" value="InterPro"/>
</dbReference>
<dbReference type="Pfam" id="PF12833">
    <property type="entry name" value="HTH_18"/>
    <property type="match status" value="1"/>
</dbReference>
<dbReference type="GO" id="GO:0003700">
    <property type="term" value="F:DNA-binding transcription factor activity"/>
    <property type="evidence" value="ECO:0007669"/>
    <property type="project" value="InterPro"/>
</dbReference>
<dbReference type="PANTHER" id="PTHR46796:SF13">
    <property type="entry name" value="HTH-TYPE TRANSCRIPTIONAL ACTIVATOR RHAS"/>
    <property type="match status" value="1"/>
</dbReference>
<evidence type="ECO:0000313" key="5">
    <source>
        <dbReference type="EMBL" id="GLQ72263.1"/>
    </source>
</evidence>
<dbReference type="SMART" id="SM00342">
    <property type="entry name" value="HTH_ARAC"/>
    <property type="match status" value="1"/>
</dbReference>
<evidence type="ECO:0000259" key="4">
    <source>
        <dbReference type="PROSITE" id="PS01124"/>
    </source>
</evidence>
<evidence type="ECO:0000313" key="6">
    <source>
        <dbReference type="Proteomes" id="UP001156690"/>
    </source>
</evidence>
<accession>A0AAV5NPT3</accession>
<dbReference type="Gene3D" id="1.10.10.60">
    <property type="entry name" value="Homeodomain-like"/>
    <property type="match status" value="1"/>
</dbReference>
<keyword evidence="6" id="KW-1185">Reference proteome</keyword>
<gene>
    <name evidence="5" type="ORF">GCM10007932_16230</name>
</gene>
<sequence>MYSSHIIDTWQSKAVENKRAFIIPDGCQDVIVTLTGNTPAQINVSPLYTNTAPIDITAGTAMVGFRLQPGCNVSNVETNKLLPCWDSRDQLIDRIESATTVNSNVAEALECIRKEMGSIEQIALLLGVNVRTLQRTIKKHTDQTPLFWFRLARVRQCAKAIILSGNYSDIAYDFQYSDQAHMCREIKSWLGVTPTQLFNREDIKAQLFDDGY</sequence>
<feature type="domain" description="HTH araC/xylS-type" evidence="4">
    <location>
        <begin position="103"/>
        <end position="200"/>
    </location>
</feature>
<name>A0AAV5NPT3_9VIBR</name>
<dbReference type="InterPro" id="IPR050204">
    <property type="entry name" value="AraC_XylS_family_regulators"/>
</dbReference>
<proteinExistence type="predicted"/>
<evidence type="ECO:0000256" key="3">
    <source>
        <dbReference type="ARBA" id="ARBA00023163"/>
    </source>
</evidence>
<dbReference type="EMBL" id="BSNX01000012">
    <property type="protein sequence ID" value="GLQ72263.1"/>
    <property type="molecule type" value="Genomic_DNA"/>
</dbReference>
<protein>
    <recommendedName>
        <fullName evidence="4">HTH araC/xylS-type domain-containing protein</fullName>
    </recommendedName>
</protein>
<dbReference type="Proteomes" id="UP001156690">
    <property type="component" value="Unassembled WGS sequence"/>
</dbReference>
<dbReference type="RefSeq" id="WP_126607114.1">
    <property type="nucleotide sequence ID" value="NZ_AP025145.1"/>
</dbReference>
<keyword evidence="1" id="KW-0805">Transcription regulation</keyword>
<evidence type="ECO:0000256" key="2">
    <source>
        <dbReference type="ARBA" id="ARBA00023125"/>
    </source>
</evidence>
<keyword evidence="3" id="KW-0804">Transcription</keyword>